<dbReference type="Pfam" id="PF08840">
    <property type="entry name" value="BAAT_C"/>
    <property type="match status" value="1"/>
</dbReference>
<reference evidence="5" key="1">
    <citation type="submission" date="2016-11" db="EMBL/GenBank/DDBJ databases">
        <authorList>
            <person name="Varghese N."/>
            <person name="Submissions S."/>
        </authorList>
    </citation>
    <scope>NUCLEOTIDE SEQUENCE [LARGE SCALE GENOMIC DNA]</scope>
    <source>
        <strain evidence="5">DSM 22623</strain>
    </source>
</reference>
<name>A0A1M6I4Z6_9FLAO</name>
<feature type="signal peptide" evidence="2">
    <location>
        <begin position="1"/>
        <end position="19"/>
    </location>
</feature>
<dbReference type="Gene3D" id="3.40.50.1820">
    <property type="entry name" value="alpha/beta hydrolase"/>
    <property type="match status" value="1"/>
</dbReference>
<dbReference type="GO" id="GO:0006631">
    <property type="term" value="P:fatty acid metabolic process"/>
    <property type="evidence" value="ECO:0007669"/>
    <property type="project" value="TreeGrafter"/>
</dbReference>
<feature type="active site" description="Charge relay system" evidence="1">
    <location>
        <position position="121"/>
    </location>
</feature>
<evidence type="ECO:0000259" key="3">
    <source>
        <dbReference type="Pfam" id="PF08840"/>
    </source>
</evidence>
<feature type="domain" description="BAAT/Acyl-CoA thioester hydrolase C-terminal" evidence="3">
    <location>
        <begin position="93"/>
        <end position="311"/>
    </location>
</feature>
<dbReference type="RefSeq" id="WP_073317985.1">
    <property type="nucleotide sequence ID" value="NZ_FQYP01000007.1"/>
</dbReference>
<dbReference type="GO" id="GO:0047617">
    <property type="term" value="F:fatty acyl-CoA hydrolase activity"/>
    <property type="evidence" value="ECO:0007669"/>
    <property type="project" value="TreeGrafter"/>
</dbReference>
<evidence type="ECO:0000313" key="5">
    <source>
        <dbReference type="Proteomes" id="UP000184432"/>
    </source>
</evidence>
<feature type="active site" description="Charge relay system" evidence="1">
    <location>
        <position position="258"/>
    </location>
</feature>
<accession>A0A1M6I4Z6</accession>
<feature type="active site" description="Charge relay system" evidence="1">
    <location>
        <position position="226"/>
    </location>
</feature>
<dbReference type="PIRSF" id="PIRSF016521">
    <property type="entry name" value="Acyl-CoA_hydro"/>
    <property type="match status" value="1"/>
</dbReference>
<dbReference type="Proteomes" id="UP000184432">
    <property type="component" value="Unassembled WGS sequence"/>
</dbReference>
<dbReference type="EMBL" id="FQYP01000007">
    <property type="protein sequence ID" value="SHJ29498.1"/>
    <property type="molecule type" value="Genomic_DNA"/>
</dbReference>
<dbReference type="InterPro" id="IPR016662">
    <property type="entry name" value="Acyl-CoA_thioEstase_long-chain"/>
</dbReference>
<sequence>MRHLIKVFIITLLLSCQKAALNVNVKAVEENGIVGEYLFQKENIQNPIIVVLPGSGKGLLHARELEGLVQEGYDVFSVAYQGQKLLPKRINRIPIEYVKKCIDWAQTKNEGTRKIILLGISRGAELALLYASKFDDVDGLIGYSPSNIVLPDHVGVDDTMPLLSSWTYQGKDIPFANIRRFDDEAGKIMYKKYIDPILKNRVNSSEGFIDVSKIKCPTLLLSGKADLVWPSYEMSEMMVEETEGRNTIKSIGYENAGHQFLWFSKGEPTRVATSQSLRLTGIKKHRFLYGGTEEGTKKAMIESRKEVLKFIDFINNN</sequence>
<dbReference type="SUPFAM" id="SSF53474">
    <property type="entry name" value="alpha/beta-Hydrolases"/>
    <property type="match status" value="1"/>
</dbReference>
<keyword evidence="4" id="KW-0378">Hydrolase</keyword>
<dbReference type="PANTHER" id="PTHR10824:SF4">
    <property type="entry name" value="ACYL-COENZYME A THIOESTERASE 1-LIKE"/>
    <property type="match status" value="1"/>
</dbReference>
<evidence type="ECO:0000256" key="2">
    <source>
        <dbReference type="SAM" id="SignalP"/>
    </source>
</evidence>
<dbReference type="PANTHER" id="PTHR10824">
    <property type="entry name" value="ACYL-COENZYME A THIOESTERASE-RELATED"/>
    <property type="match status" value="1"/>
</dbReference>
<evidence type="ECO:0000256" key="1">
    <source>
        <dbReference type="PIRSR" id="PIRSR016521-1"/>
    </source>
</evidence>
<dbReference type="AlphaFoldDB" id="A0A1M6I4Z6"/>
<feature type="chain" id="PRO_5012703121" evidence="2">
    <location>
        <begin position="20"/>
        <end position="317"/>
    </location>
</feature>
<dbReference type="GO" id="GO:0006637">
    <property type="term" value="P:acyl-CoA metabolic process"/>
    <property type="evidence" value="ECO:0007669"/>
    <property type="project" value="InterPro"/>
</dbReference>
<dbReference type="InterPro" id="IPR014940">
    <property type="entry name" value="BAAT_C"/>
</dbReference>
<gene>
    <name evidence="4" type="ORF">SAMN04488508_107119</name>
</gene>
<keyword evidence="5" id="KW-1185">Reference proteome</keyword>
<organism evidence="4 5">
    <name type="scientific">Aquimarina spongiae</name>
    <dbReference type="NCBI Taxonomy" id="570521"/>
    <lineage>
        <taxon>Bacteria</taxon>
        <taxon>Pseudomonadati</taxon>
        <taxon>Bacteroidota</taxon>
        <taxon>Flavobacteriia</taxon>
        <taxon>Flavobacteriales</taxon>
        <taxon>Flavobacteriaceae</taxon>
        <taxon>Aquimarina</taxon>
    </lineage>
</organism>
<keyword evidence="2" id="KW-0732">Signal</keyword>
<dbReference type="OrthoDB" id="8922993at2"/>
<dbReference type="STRING" id="570521.SAMN04488508_107119"/>
<proteinExistence type="predicted"/>
<protein>
    <submittedName>
        <fullName evidence="4">Lysophospholipase, alpha-beta hydrolase superfamily</fullName>
    </submittedName>
</protein>
<evidence type="ECO:0000313" key="4">
    <source>
        <dbReference type="EMBL" id="SHJ29498.1"/>
    </source>
</evidence>
<dbReference type="InterPro" id="IPR029058">
    <property type="entry name" value="AB_hydrolase_fold"/>
</dbReference>